<evidence type="ECO:0000256" key="1">
    <source>
        <dbReference type="ARBA" id="ARBA00004196"/>
    </source>
</evidence>
<accession>A0A9X7W4T0</accession>
<dbReference type="CDD" id="cd08513">
    <property type="entry name" value="PBP2_thermophilic_Hb8_like"/>
    <property type="match status" value="1"/>
</dbReference>
<dbReference type="AlphaFoldDB" id="A0A9X7W4T0"/>
<evidence type="ECO:0000256" key="3">
    <source>
        <dbReference type="ARBA" id="ARBA00022448"/>
    </source>
</evidence>
<dbReference type="GO" id="GO:0015833">
    <property type="term" value="P:peptide transport"/>
    <property type="evidence" value="ECO:0007669"/>
    <property type="project" value="TreeGrafter"/>
</dbReference>
<dbReference type="Proteomes" id="UP000663505">
    <property type="component" value="Chromosome"/>
</dbReference>
<dbReference type="KEGG" id="afx:JZ786_19410"/>
<dbReference type="PANTHER" id="PTHR30290">
    <property type="entry name" value="PERIPLASMIC BINDING COMPONENT OF ABC TRANSPORTER"/>
    <property type="match status" value="1"/>
</dbReference>
<sequence length="608" mass="66391">MIELIVIRKGANELKLAKSGMITIAMAASITMLVAGCGSTTTNNSTSNTSSSSNTATNSSGNSVSSSQTATPGGTINYALPPQTNLTWFLPLMNAASETVYNYQIVDQMYKPLIWFNNDHTINWESSIASKITYNTSGTVYHVFLNPKWKWSDGQPVTSKDVLFTWNVIKAASAKNASSPWPYVGAGSGDIPNGVKSVVANSPTEVTITLDKPANQQWFIYNGIGQITPMPAHAWDVKSNINSEIKYLGSNATNLMFDTVVDGPFKPVSATSSQSWVIAPNPNYAGHKSVVNKIVFTYEGSNASELAALKSGNINVGYLDPSQLGEKGSLTSQGEKITPGYPFGIFWTYMNMFPGSSTRSIFDQLYVRQALQMGLDNQGAAQDIYKGYAVPLFGPIPSTPKTQFFDPNLKDPYPFNINKGKQLLESHGWKEVNGVMTKGSQKMKFTMMYVSGTTSSLDQDELMKQDWAQEGIDVTLKPVPFSTFISVVSNPKNTNWDLATGSGWVYTGLASYPSGGQLFATSSPVGTGFSDPKEDALIQATHVPYATQQQAMQHFYQYEDYTAKALPFLWGLNVAGLTVTAPTVHDVNKYMNPATYFPQMQYWWVSSN</sequence>
<evidence type="ECO:0000256" key="4">
    <source>
        <dbReference type="ARBA" id="ARBA00022729"/>
    </source>
</evidence>
<dbReference type="InterPro" id="IPR030678">
    <property type="entry name" value="Peptide/Ni-bd"/>
</dbReference>
<comment type="subcellular location">
    <subcellularLocation>
        <location evidence="1">Cell envelope</location>
    </subcellularLocation>
</comment>
<keyword evidence="3" id="KW-0813">Transport</keyword>
<proteinExistence type="inferred from homology"/>
<gene>
    <name evidence="7" type="ORF">JZ786_19410</name>
</gene>
<dbReference type="SUPFAM" id="SSF53850">
    <property type="entry name" value="Periplasmic binding protein-like II"/>
    <property type="match status" value="1"/>
</dbReference>
<dbReference type="InterPro" id="IPR039424">
    <property type="entry name" value="SBP_5"/>
</dbReference>
<dbReference type="EMBL" id="CP071182">
    <property type="protein sequence ID" value="QSO50003.1"/>
    <property type="molecule type" value="Genomic_DNA"/>
</dbReference>
<comment type="similarity">
    <text evidence="2">Belongs to the bacterial solute-binding protein 5 family.</text>
</comment>
<evidence type="ECO:0000313" key="7">
    <source>
        <dbReference type="EMBL" id="QSO50003.1"/>
    </source>
</evidence>
<reference evidence="7 8" key="1">
    <citation type="submission" date="2021-02" db="EMBL/GenBank/DDBJ databases">
        <title>Alicyclobacillus curvatus sp. nov. and Alicyclobacillus mengziensis sp. nov., two acidophilic bacteria isolated from acid mine drainage.</title>
        <authorList>
            <person name="Huang Y."/>
        </authorList>
    </citation>
    <scope>NUCLEOTIDE SEQUENCE [LARGE SCALE GENOMIC DNA]</scope>
    <source>
        <strain evidence="7 8">S30H14</strain>
    </source>
</reference>
<evidence type="ECO:0000259" key="6">
    <source>
        <dbReference type="Pfam" id="PF00496"/>
    </source>
</evidence>
<dbReference type="GO" id="GO:0030313">
    <property type="term" value="C:cell envelope"/>
    <property type="evidence" value="ECO:0007669"/>
    <property type="project" value="UniProtKB-SubCell"/>
</dbReference>
<dbReference type="InterPro" id="IPR000914">
    <property type="entry name" value="SBP_5_dom"/>
</dbReference>
<protein>
    <submittedName>
        <fullName evidence="7">Peptide ABC transporter substrate-binding protein</fullName>
    </submittedName>
</protein>
<keyword evidence="8" id="KW-1185">Reference proteome</keyword>
<evidence type="ECO:0000313" key="8">
    <source>
        <dbReference type="Proteomes" id="UP000663505"/>
    </source>
</evidence>
<dbReference type="GO" id="GO:0043190">
    <property type="term" value="C:ATP-binding cassette (ABC) transporter complex"/>
    <property type="evidence" value="ECO:0007669"/>
    <property type="project" value="InterPro"/>
</dbReference>
<organism evidence="7 8">
    <name type="scientific">Alicyclobacillus mengziensis</name>
    <dbReference type="NCBI Taxonomy" id="2931921"/>
    <lineage>
        <taxon>Bacteria</taxon>
        <taxon>Bacillati</taxon>
        <taxon>Bacillota</taxon>
        <taxon>Bacilli</taxon>
        <taxon>Bacillales</taxon>
        <taxon>Alicyclobacillaceae</taxon>
        <taxon>Alicyclobacillus</taxon>
    </lineage>
</organism>
<dbReference type="Pfam" id="PF00496">
    <property type="entry name" value="SBP_bac_5"/>
    <property type="match status" value="1"/>
</dbReference>
<feature type="region of interest" description="Disordered" evidence="5">
    <location>
        <begin position="43"/>
        <end position="69"/>
    </location>
</feature>
<dbReference type="PIRSF" id="PIRSF002741">
    <property type="entry name" value="MppA"/>
    <property type="match status" value="1"/>
</dbReference>
<name>A0A9X7W4T0_9BACL</name>
<dbReference type="Gene3D" id="3.40.190.10">
    <property type="entry name" value="Periplasmic binding protein-like II"/>
    <property type="match status" value="1"/>
</dbReference>
<dbReference type="GO" id="GO:1904680">
    <property type="term" value="F:peptide transmembrane transporter activity"/>
    <property type="evidence" value="ECO:0007669"/>
    <property type="project" value="TreeGrafter"/>
</dbReference>
<dbReference type="GO" id="GO:0042597">
    <property type="term" value="C:periplasmic space"/>
    <property type="evidence" value="ECO:0007669"/>
    <property type="project" value="UniProtKB-ARBA"/>
</dbReference>
<evidence type="ECO:0000256" key="5">
    <source>
        <dbReference type="SAM" id="MobiDB-lite"/>
    </source>
</evidence>
<feature type="domain" description="Solute-binding protein family 5" evidence="6">
    <location>
        <begin position="127"/>
        <end position="504"/>
    </location>
</feature>
<evidence type="ECO:0000256" key="2">
    <source>
        <dbReference type="ARBA" id="ARBA00005695"/>
    </source>
</evidence>
<dbReference type="Gene3D" id="3.10.105.10">
    <property type="entry name" value="Dipeptide-binding Protein, Domain 3"/>
    <property type="match status" value="1"/>
</dbReference>
<keyword evidence="4" id="KW-0732">Signal</keyword>
<dbReference type="PANTHER" id="PTHR30290:SF10">
    <property type="entry name" value="PERIPLASMIC OLIGOPEPTIDE-BINDING PROTEIN-RELATED"/>
    <property type="match status" value="1"/>
</dbReference>